<evidence type="ECO:0000313" key="3">
    <source>
        <dbReference type="EnsemblPlants" id="PNT63592"/>
    </source>
</evidence>
<dbReference type="AlphaFoldDB" id="A0A2K2CNJ4"/>
<dbReference type="Proteomes" id="UP000008810">
    <property type="component" value="Chromosome 4"/>
</dbReference>
<name>A0A2K2CNJ4_BRADI</name>
<reference evidence="2" key="2">
    <citation type="submission" date="2017-06" db="EMBL/GenBank/DDBJ databases">
        <title>WGS assembly of Brachypodium distachyon.</title>
        <authorList>
            <consortium name="The International Brachypodium Initiative"/>
            <person name="Lucas S."/>
            <person name="Harmon-Smith M."/>
            <person name="Lail K."/>
            <person name="Tice H."/>
            <person name="Grimwood J."/>
            <person name="Bruce D."/>
            <person name="Barry K."/>
            <person name="Shu S."/>
            <person name="Lindquist E."/>
            <person name="Wang M."/>
            <person name="Pitluck S."/>
            <person name="Vogel J.P."/>
            <person name="Garvin D.F."/>
            <person name="Mockler T.C."/>
            <person name="Schmutz J."/>
            <person name="Rokhsar D."/>
            <person name="Bevan M.W."/>
        </authorList>
    </citation>
    <scope>NUCLEOTIDE SEQUENCE</scope>
    <source>
        <strain evidence="2">Bd21</strain>
    </source>
</reference>
<reference evidence="3" key="3">
    <citation type="submission" date="2018-08" db="UniProtKB">
        <authorList>
            <consortium name="EnsemblPlants"/>
        </authorList>
    </citation>
    <scope>IDENTIFICATION</scope>
    <source>
        <strain evidence="3">cv. Bd21</strain>
    </source>
</reference>
<dbReference type="Pfam" id="PF13456">
    <property type="entry name" value="RVT_3"/>
    <property type="match status" value="1"/>
</dbReference>
<feature type="domain" description="RNase H type-1" evidence="1">
    <location>
        <begin position="29"/>
        <end position="87"/>
    </location>
</feature>
<proteinExistence type="predicted"/>
<dbReference type="EMBL" id="CM000883">
    <property type="protein sequence ID" value="PNT63592.1"/>
    <property type="molecule type" value="Genomic_DNA"/>
</dbReference>
<accession>A0A2K2CNJ4</accession>
<organism evidence="2">
    <name type="scientific">Brachypodium distachyon</name>
    <name type="common">Purple false brome</name>
    <name type="synonym">Trachynia distachya</name>
    <dbReference type="NCBI Taxonomy" id="15368"/>
    <lineage>
        <taxon>Eukaryota</taxon>
        <taxon>Viridiplantae</taxon>
        <taxon>Streptophyta</taxon>
        <taxon>Embryophyta</taxon>
        <taxon>Tracheophyta</taxon>
        <taxon>Spermatophyta</taxon>
        <taxon>Magnoliopsida</taxon>
        <taxon>Liliopsida</taxon>
        <taxon>Poales</taxon>
        <taxon>Poaceae</taxon>
        <taxon>BOP clade</taxon>
        <taxon>Pooideae</taxon>
        <taxon>Stipodae</taxon>
        <taxon>Brachypodieae</taxon>
        <taxon>Brachypodium</taxon>
    </lineage>
</organism>
<reference evidence="2 3" key="1">
    <citation type="journal article" date="2010" name="Nature">
        <title>Genome sequencing and analysis of the model grass Brachypodium distachyon.</title>
        <authorList>
            <consortium name="International Brachypodium Initiative"/>
        </authorList>
    </citation>
    <scope>NUCLEOTIDE SEQUENCE [LARGE SCALE GENOMIC DNA]</scope>
    <source>
        <strain evidence="2 3">Bd21</strain>
    </source>
</reference>
<dbReference type="InterPro" id="IPR002156">
    <property type="entry name" value="RNaseH_domain"/>
</dbReference>
<dbReference type="InterPro" id="IPR052929">
    <property type="entry name" value="RNase_H-like_EbsB-rel"/>
</dbReference>
<dbReference type="GO" id="GO:0003676">
    <property type="term" value="F:nucleic acid binding"/>
    <property type="evidence" value="ECO:0007669"/>
    <property type="project" value="InterPro"/>
</dbReference>
<dbReference type="EnsemblPlants" id="PNT63592">
    <property type="protein sequence ID" value="PNT63592"/>
    <property type="gene ID" value="BRADI_4g17895v3"/>
</dbReference>
<evidence type="ECO:0000259" key="1">
    <source>
        <dbReference type="Pfam" id="PF13456"/>
    </source>
</evidence>
<protein>
    <recommendedName>
        <fullName evidence="1">RNase H type-1 domain-containing protein</fullName>
    </recommendedName>
</protein>
<sequence length="101" mass="10402">MNQVQTVRPRLPPPAARWIPPPALHVKINVDAAVAKQSSSGAIAAVCRDAGGRFLGASALVIAGIADPGTLEALACREALSLAEDLQATLNQAVRCDAAHK</sequence>
<dbReference type="PANTHER" id="PTHR47074:SF73">
    <property type="entry name" value="OS04G0448401 PROTEIN"/>
    <property type="match status" value="1"/>
</dbReference>
<dbReference type="PANTHER" id="PTHR47074">
    <property type="entry name" value="BNAC02G40300D PROTEIN"/>
    <property type="match status" value="1"/>
</dbReference>
<dbReference type="OrthoDB" id="694569at2759"/>
<dbReference type="Gramene" id="PNT63592">
    <property type="protein sequence ID" value="PNT63592"/>
    <property type="gene ID" value="BRADI_4g17895v3"/>
</dbReference>
<evidence type="ECO:0000313" key="2">
    <source>
        <dbReference type="EMBL" id="PNT63592.1"/>
    </source>
</evidence>
<dbReference type="GO" id="GO:0004523">
    <property type="term" value="F:RNA-DNA hybrid ribonuclease activity"/>
    <property type="evidence" value="ECO:0007669"/>
    <property type="project" value="InterPro"/>
</dbReference>
<keyword evidence="4" id="KW-1185">Reference proteome</keyword>
<dbReference type="InParanoid" id="A0A2K2CNJ4"/>
<gene>
    <name evidence="2" type="ORF">BRADI_4g17895v3</name>
</gene>
<evidence type="ECO:0000313" key="4">
    <source>
        <dbReference type="Proteomes" id="UP000008810"/>
    </source>
</evidence>